<reference evidence="2" key="1">
    <citation type="journal article" date="2020" name="bioRxiv">
        <title>Whole genome comparisons of ergot fungi reveals the divergence and evolution of species within the genus Claviceps are the result of varying mechanisms driving genome evolution and host range expansion.</title>
        <authorList>
            <person name="Wyka S.A."/>
            <person name="Mondo S.J."/>
            <person name="Liu M."/>
            <person name="Dettman J."/>
            <person name="Nalam V."/>
            <person name="Broders K.D."/>
        </authorList>
    </citation>
    <scope>NUCLEOTIDE SEQUENCE</scope>
    <source>
        <strain evidence="2">CCC 602</strain>
    </source>
</reference>
<keyword evidence="1" id="KW-0732">Signal</keyword>
<evidence type="ECO:0000313" key="3">
    <source>
        <dbReference type="Proteomes" id="UP000748025"/>
    </source>
</evidence>
<feature type="non-terminal residue" evidence="2">
    <location>
        <position position="84"/>
    </location>
</feature>
<feature type="signal peptide" evidence="1">
    <location>
        <begin position="1"/>
        <end position="18"/>
    </location>
</feature>
<dbReference type="OrthoDB" id="4945299at2759"/>
<gene>
    <name evidence="2" type="ORF">E4U43_006573</name>
</gene>
<name>A0A9P7SUV9_9HYPO</name>
<proteinExistence type="predicted"/>
<evidence type="ECO:0000256" key="1">
    <source>
        <dbReference type="SAM" id="SignalP"/>
    </source>
</evidence>
<protein>
    <submittedName>
        <fullName evidence="2">Uncharacterized protein</fullName>
    </submittedName>
</protein>
<organism evidence="2 3">
    <name type="scientific">Claviceps pusilla</name>
    <dbReference type="NCBI Taxonomy" id="123648"/>
    <lineage>
        <taxon>Eukaryota</taxon>
        <taxon>Fungi</taxon>
        <taxon>Dikarya</taxon>
        <taxon>Ascomycota</taxon>
        <taxon>Pezizomycotina</taxon>
        <taxon>Sordariomycetes</taxon>
        <taxon>Hypocreomycetidae</taxon>
        <taxon>Hypocreales</taxon>
        <taxon>Clavicipitaceae</taxon>
        <taxon>Claviceps</taxon>
    </lineage>
</organism>
<sequence length="84" mass="9307">MQFTTLLVNVLLTSVVAAKTIWNDPDYCKNKQLGRRHLDVGDGNDDKQLDKRLRRSRTMCLACCHSTAMLCDAGCRAVYSGAGD</sequence>
<keyword evidence="3" id="KW-1185">Reference proteome</keyword>
<feature type="chain" id="PRO_5040112521" evidence="1">
    <location>
        <begin position="19"/>
        <end position="84"/>
    </location>
</feature>
<dbReference type="AlphaFoldDB" id="A0A9P7SUV9"/>
<dbReference type="EMBL" id="SRPW01004567">
    <property type="protein sequence ID" value="KAG5981618.1"/>
    <property type="molecule type" value="Genomic_DNA"/>
</dbReference>
<accession>A0A9P7SUV9</accession>
<dbReference type="Proteomes" id="UP000748025">
    <property type="component" value="Unassembled WGS sequence"/>
</dbReference>
<comment type="caution">
    <text evidence="2">The sequence shown here is derived from an EMBL/GenBank/DDBJ whole genome shotgun (WGS) entry which is preliminary data.</text>
</comment>
<evidence type="ECO:0000313" key="2">
    <source>
        <dbReference type="EMBL" id="KAG5981618.1"/>
    </source>
</evidence>